<keyword evidence="3" id="KW-1185">Reference proteome</keyword>
<sequence>MLTPTLGFAFLYLLGRPLKKLPVIDVESDYRPPRWVLPIFALGSIFFLSLAFSCSLFLDLLKMSPSDTDFLQMYEREIAVTKEPITEPLSKASIKLDSYDGFSTFEFFFNGYRIFSSEVNCLMQYQCHKPSQFLDTEFNVATNNILDSSLHNIREKYELPHEESILQLLVPGDNYLDIISSNSGIGDCSLRGTISLSTESSNIQKIFNITPASGKSSSNEADNIEFIDFPSYGNGETADPLHIAPYMTLSADPSYRVCERLHFKMNLAPTAIPANISDIANWSRWAQASLSRKRCEILNGAVCN</sequence>
<gene>
    <name evidence="2" type="ORF">CCGE525_18470</name>
</gene>
<evidence type="ECO:0000256" key="1">
    <source>
        <dbReference type="SAM" id="Phobius"/>
    </source>
</evidence>
<proteinExistence type="predicted"/>
<dbReference type="OrthoDB" id="10004291at2"/>
<accession>A0A387FWQ6</accession>
<dbReference type="EMBL" id="CP032694">
    <property type="protein sequence ID" value="AYG60574.1"/>
    <property type="molecule type" value="Genomic_DNA"/>
</dbReference>
<keyword evidence="1" id="KW-0472">Membrane</keyword>
<dbReference type="KEGG" id="rjg:CCGE525_18470"/>
<reference evidence="2 3" key="1">
    <citation type="submission" date="2018-10" db="EMBL/GenBank/DDBJ databases">
        <title>Rhizobium etli, R. leguminosarum and a new Rhizobium genospecies from Phaseolus dumosus.</title>
        <authorList>
            <person name="Ramirez-Puebla S.T."/>
            <person name="Rogel-Hernandez M.A."/>
            <person name="Guerrero G."/>
            <person name="Ormeno-Orrillo E."/>
            <person name="Martinez-Romero J.C."/>
            <person name="Negrete-Yankelevich S."/>
            <person name="Martinez-Romero E."/>
        </authorList>
    </citation>
    <scope>NUCLEOTIDE SEQUENCE [LARGE SCALE GENOMIC DNA]</scope>
    <source>
        <strain evidence="2 3">CCGE525</strain>
    </source>
</reference>
<dbReference type="AlphaFoldDB" id="A0A387FWQ6"/>
<feature type="transmembrane region" description="Helical" evidence="1">
    <location>
        <begin position="36"/>
        <end position="58"/>
    </location>
</feature>
<name>A0A387FWQ6_9HYPH</name>
<dbReference type="Proteomes" id="UP000282195">
    <property type="component" value="Chromosome"/>
</dbReference>
<protein>
    <submittedName>
        <fullName evidence="2">Uncharacterized protein</fullName>
    </submittedName>
</protein>
<evidence type="ECO:0000313" key="3">
    <source>
        <dbReference type="Proteomes" id="UP000282195"/>
    </source>
</evidence>
<evidence type="ECO:0000313" key="2">
    <source>
        <dbReference type="EMBL" id="AYG60574.1"/>
    </source>
</evidence>
<keyword evidence="1" id="KW-1133">Transmembrane helix</keyword>
<keyword evidence="1" id="KW-0812">Transmembrane</keyword>
<organism evidence="2 3">
    <name type="scientific">Rhizobium jaguaris</name>
    <dbReference type="NCBI Taxonomy" id="1312183"/>
    <lineage>
        <taxon>Bacteria</taxon>
        <taxon>Pseudomonadati</taxon>
        <taxon>Pseudomonadota</taxon>
        <taxon>Alphaproteobacteria</taxon>
        <taxon>Hyphomicrobiales</taxon>
        <taxon>Rhizobiaceae</taxon>
        <taxon>Rhizobium/Agrobacterium group</taxon>
        <taxon>Rhizobium</taxon>
    </lineage>
</organism>